<evidence type="ECO:0000256" key="3">
    <source>
        <dbReference type="ARBA" id="ARBA00022857"/>
    </source>
</evidence>
<keyword evidence="2 6" id="KW-0418">Kinase</keyword>
<dbReference type="Pfam" id="PF01513">
    <property type="entry name" value="NAD_kinase"/>
    <property type="match status" value="1"/>
</dbReference>
<sequence length="282" mass="31525">MKNIGVISNIQKDTEFQITISAVKYIEEMECKPLLNEFMAYKIGRKELGLKLWEIYKNCDFVVVLGGDGTLLSVARQCAPYGKPILGVNLGHLGFLTDVEYAEMYKALNKCIMDDYYIDERMMLEAVILKNGVEMESYTALNDIGITKGSFSRMIHLKTYVDDDYVDTYSADGLIISSPTGSTAYSLSAGGPICTPNIELLIITPICPHTLYSRSIIASPESTVRVTILDENQDIMLTVDGQQGYKLNLGDEVIVRKSQYDTKLIKTSGKSFFNVLRTKLKE</sequence>
<comment type="function">
    <text evidence="6">Involved in the regulation of the intracellular balance of NAD and NADP, and is a key enzyme in the biosynthesis of NADP. Catalyzes specifically the phosphorylation on 2'-hydroxyl of the adenosine moiety of NAD to yield NADP.</text>
</comment>
<feature type="binding site" evidence="6">
    <location>
        <begin position="183"/>
        <end position="188"/>
    </location>
    <ligand>
        <name>NAD(+)</name>
        <dbReference type="ChEBI" id="CHEBI:57540"/>
    </ligand>
</feature>
<dbReference type="Gene3D" id="3.40.50.10330">
    <property type="entry name" value="Probable inorganic polyphosphate/atp-NAD kinase, domain 1"/>
    <property type="match status" value="1"/>
</dbReference>
<dbReference type="Gene3D" id="2.60.200.30">
    <property type="entry name" value="Probable inorganic polyphosphate/atp-NAD kinase, domain 2"/>
    <property type="match status" value="1"/>
</dbReference>
<comment type="caution">
    <text evidence="6">Lacks conserved residue(s) required for the propagation of feature annotation.</text>
</comment>
<proteinExistence type="inferred from homology"/>
<dbReference type="PANTHER" id="PTHR20275">
    <property type="entry name" value="NAD KINASE"/>
    <property type="match status" value="1"/>
</dbReference>
<protein>
    <recommendedName>
        <fullName evidence="6">NAD kinase</fullName>
        <ecNumber evidence="6">2.7.1.23</ecNumber>
    </recommendedName>
    <alternativeName>
        <fullName evidence="6">ATP-dependent NAD kinase</fullName>
    </alternativeName>
</protein>
<accession>A0A5D8QGU1</accession>
<feature type="binding site" evidence="6">
    <location>
        <position position="172"/>
    </location>
    <ligand>
        <name>NAD(+)</name>
        <dbReference type="ChEBI" id="CHEBI:57540"/>
    </ligand>
</feature>
<dbReference type="GO" id="GO:0019674">
    <property type="term" value="P:NAD+ metabolic process"/>
    <property type="evidence" value="ECO:0007669"/>
    <property type="project" value="InterPro"/>
</dbReference>
<evidence type="ECO:0000256" key="2">
    <source>
        <dbReference type="ARBA" id="ARBA00022777"/>
    </source>
</evidence>
<keyword evidence="1 6" id="KW-0808">Transferase</keyword>
<keyword evidence="8" id="KW-1185">Reference proteome</keyword>
<gene>
    <name evidence="6" type="primary">nadK</name>
    <name evidence="7" type="ORF">FWJ32_00700</name>
</gene>
<dbReference type="GO" id="GO:0006741">
    <property type="term" value="P:NADP+ biosynthetic process"/>
    <property type="evidence" value="ECO:0007669"/>
    <property type="project" value="UniProtKB-UniRule"/>
</dbReference>
<comment type="catalytic activity">
    <reaction evidence="5 6">
        <text>NAD(+) + ATP = ADP + NADP(+) + H(+)</text>
        <dbReference type="Rhea" id="RHEA:18629"/>
        <dbReference type="ChEBI" id="CHEBI:15378"/>
        <dbReference type="ChEBI" id="CHEBI:30616"/>
        <dbReference type="ChEBI" id="CHEBI:57540"/>
        <dbReference type="ChEBI" id="CHEBI:58349"/>
        <dbReference type="ChEBI" id="CHEBI:456216"/>
        <dbReference type="EC" id="2.7.1.23"/>
    </reaction>
</comment>
<dbReference type="InterPro" id="IPR002504">
    <property type="entry name" value="NADK"/>
</dbReference>
<dbReference type="SUPFAM" id="SSF111331">
    <property type="entry name" value="NAD kinase/diacylglycerol kinase-like"/>
    <property type="match status" value="1"/>
</dbReference>
<keyword evidence="6" id="KW-0963">Cytoplasm</keyword>
<feature type="binding site" evidence="6">
    <location>
        <position position="242"/>
    </location>
    <ligand>
        <name>NAD(+)</name>
        <dbReference type="ChEBI" id="CHEBI:57540"/>
    </ligand>
</feature>
<evidence type="ECO:0000256" key="1">
    <source>
        <dbReference type="ARBA" id="ARBA00022679"/>
    </source>
</evidence>
<dbReference type="RefSeq" id="WP_149544057.1">
    <property type="nucleotide sequence ID" value="NZ_VTPS01000001.1"/>
</dbReference>
<evidence type="ECO:0000313" key="7">
    <source>
        <dbReference type="EMBL" id="TZE83439.1"/>
    </source>
</evidence>
<name>A0A5D8QGU1_9THEO</name>
<dbReference type="Pfam" id="PF20143">
    <property type="entry name" value="NAD_kinase_C"/>
    <property type="match status" value="1"/>
</dbReference>
<dbReference type="GO" id="GO:0051287">
    <property type="term" value="F:NAD binding"/>
    <property type="evidence" value="ECO:0007669"/>
    <property type="project" value="UniProtKB-ARBA"/>
</dbReference>
<feature type="binding site" evidence="6">
    <location>
        <begin position="68"/>
        <end position="69"/>
    </location>
    <ligand>
        <name>NAD(+)</name>
        <dbReference type="ChEBI" id="CHEBI:57540"/>
    </ligand>
</feature>
<keyword evidence="3 6" id="KW-0521">NADP</keyword>
<comment type="similarity">
    <text evidence="6">Belongs to the NAD kinase family.</text>
</comment>
<reference evidence="7 8" key="1">
    <citation type="submission" date="2019-08" db="EMBL/GenBank/DDBJ databases">
        <title>Calorimonas adulescens gen. nov., sp. nov., an anaerobic thermophilic bacterium from Sakhalin hot spring.</title>
        <authorList>
            <person name="Khomyakova M.A."/>
            <person name="Merkel A.Y."/>
            <person name="Novikov A."/>
            <person name="Bonch-Osmolovskaya E.A."/>
            <person name="Slobodkin A.I."/>
        </authorList>
    </citation>
    <scope>NUCLEOTIDE SEQUENCE [LARGE SCALE GENOMIC DNA]</scope>
    <source>
        <strain evidence="7 8">A05MB</strain>
    </source>
</reference>
<keyword evidence="6" id="KW-0547">Nucleotide-binding</keyword>
<dbReference type="EC" id="2.7.1.23" evidence="6"/>
<evidence type="ECO:0000256" key="5">
    <source>
        <dbReference type="ARBA" id="ARBA00047925"/>
    </source>
</evidence>
<dbReference type="Proteomes" id="UP000322976">
    <property type="component" value="Unassembled WGS sequence"/>
</dbReference>
<dbReference type="InterPro" id="IPR016064">
    <property type="entry name" value="NAD/diacylglycerol_kinase_sf"/>
</dbReference>
<feature type="binding site" evidence="6">
    <location>
        <position position="153"/>
    </location>
    <ligand>
        <name>NAD(+)</name>
        <dbReference type="ChEBI" id="CHEBI:57540"/>
    </ligand>
</feature>
<dbReference type="InterPro" id="IPR017437">
    <property type="entry name" value="ATP-NAD_kinase_PpnK-typ_C"/>
</dbReference>
<dbReference type="EMBL" id="VTPS01000001">
    <property type="protein sequence ID" value="TZE83439.1"/>
    <property type="molecule type" value="Genomic_DNA"/>
</dbReference>
<dbReference type="GO" id="GO:0046872">
    <property type="term" value="F:metal ion binding"/>
    <property type="evidence" value="ECO:0007669"/>
    <property type="project" value="UniProtKB-UniRule"/>
</dbReference>
<keyword evidence="4 6" id="KW-0520">NAD</keyword>
<evidence type="ECO:0000256" key="4">
    <source>
        <dbReference type="ARBA" id="ARBA00023027"/>
    </source>
</evidence>
<feature type="binding site" evidence="6">
    <location>
        <begin position="142"/>
        <end position="143"/>
    </location>
    <ligand>
        <name>NAD(+)</name>
        <dbReference type="ChEBI" id="CHEBI:57540"/>
    </ligand>
</feature>
<dbReference type="AlphaFoldDB" id="A0A5D8QGU1"/>
<dbReference type="HAMAP" id="MF_00361">
    <property type="entry name" value="NAD_kinase"/>
    <property type="match status" value="1"/>
</dbReference>
<evidence type="ECO:0000256" key="6">
    <source>
        <dbReference type="HAMAP-Rule" id="MF_00361"/>
    </source>
</evidence>
<comment type="subcellular location">
    <subcellularLocation>
        <location evidence="6">Cytoplasm</location>
    </subcellularLocation>
</comment>
<feature type="active site" description="Proton acceptor" evidence="6">
    <location>
        <position position="68"/>
    </location>
</feature>
<dbReference type="PANTHER" id="PTHR20275:SF0">
    <property type="entry name" value="NAD KINASE"/>
    <property type="match status" value="1"/>
</dbReference>
<dbReference type="GO" id="GO:0005737">
    <property type="term" value="C:cytoplasm"/>
    <property type="evidence" value="ECO:0007669"/>
    <property type="project" value="UniProtKB-SubCell"/>
</dbReference>
<keyword evidence="6" id="KW-0067">ATP-binding</keyword>
<organism evidence="7 8">
    <name type="scientific">Calorimonas adulescens</name>
    <dbReference type="NCBI Taxonomy" id="2606906"/>
    <lineage>
        <taxon>Bacteria</taxon>
        <taxon>Bacillati</taxon>
        <taxon>Bacillota</taxon>
        <taxon>Clostridia</taxon>
        <taxon>Thermoanaerobacterales</taxon>
        <taxon>Thermoanaerobacteraceae</taxon>
        <taxon>Calorimonas</taxon>
    </lineage>
</organism>
<evidence type="ECO:0000313" key="8">
    <source>
        <dbReference type="Proteomes" id="UP000322976"/>
    </source>
</evidence>
<comment type="caution">
    <text evidence="7">The sequence shown here is derived from an EMBL/GenBank/DDBJ whole genome shotgun (WGS) entry which is preliminary data.</text>
</comment>
<dbReference type="GO" id="GO:0005524">
    <property type="term" value="F:ATP binding"/>
    <property type="evidence" value="ECO:0007669"/>
    <property type="project" value="UniProtKB-KW"/>
</dbReference>
<dbReference type="InterPro" id="IPR017438">
    <property type="entry name" value="ATP-NAD_kinase_N"/>
</dbReference>
<dbReference type="GO" id="GO:0003951">
    <property type="term" value="F:NAD+ kinase activity"/>
    <property type="evidence" value="ECO:0007669"/>
    <property type="project" value="UniProtKB-UniRule"/>
</dbReference>
<comment type="cofactor">
    <cofactor evidence="6">
        <name>a divalent metal cation</name>
        <dbReference type="ChEBI" id="CHEBI:60240"/>
    </cofactor>
</comment>